<organism evidence="1 2">
    <name type="scientific">Vigna mungo</name>
    <name type="common">Black gram</name>
    <name type="synonym">Phaseolus mungo</name>
    <dbReference type="NCBI Taxonomy" id="3915"/>
    <lineage>
        <taxon>Eukaryota</taxon>
        <taxon>Viridiplantae</taxon>
        <taxon>Streptophyta</taxon>
        <taxon>Embryophyta</taxon>
        <taxon>Tracheophyta</taxon>
        <taxon>Spermatophyta</taxon>
        <taxon>Magnoliopsida</taxon>
        <taxon>eudicotyledons</taxon>
        <taxon>Gunneridae</taxon>
        <taxon>Pentapetalae</taxon>
        <taxon>rosids</taxon>
        <taxon>fabids</taxon>
        <taxon>Fabales</taxon>
        <taxon>Fabaceae</taxon>
        <taxon>Papilionoideae</taxon>
        <taxon>50 kb inversion clade</taxon>
        <taxon>NPAAA clade</taxon>
        <taxon>indigoferoid/millettioid clade</taxon>
        <taxon>Phaseoleae</taxon>
        <taxon>Vigna</taxon>
    </lineage>
</organism>
<protein>
    <submittedName>
        <fullName evidence="1">Uncharacterized protein</fullName>
    </submittedName>
</protein>
<name>A0AAQ3MPJ6_VIGMU</name>
<dbReference type="AlphaFoldDB" id="A0AAQ3MPJ6"/>
<evidence type="ECO:0000313" key="2">
    <source>
        <dbReference type="Proteomes" id="UP001374535"/>
    </source>
</evidence>
<reference evidence="1 2" key="1">
    <citation type="journal article" date="2023" name="Life. Sci Alliance">
        <title>Evolutionary insights into 3D genome organization and epigenetic landscape of Vigna mungo.</title>
        <authorList>
            <person name="Junaid A."/>
            <person name="Singh B."/>
            <person name="Bhatia S."/>
        </authorList>
    </citation>
    <scope>NUCLEOTIDE SEQUENCE [LARGE SCALE GENOMIC DNA]</scope>
    <source>
        <strain evidence="1">Urdbean</strain>
    </source>
</reference>
<dbReference type="EMBL" id="CP144691">
    <property type="protein sequence ID" value="WVY95259.1"/>
    <property type="molecule type" value="Genomic_DNA"/>
</dbReference>
<evidence type="ECO:0000313" key="1">
    <source>
        <dbReference type="EMBL" id="WVY95259.1"/>
    </source>
</evidence>
<dbReference type="Proteomes" id="UP001374535">
    <property type="component" value="Chromosome 10"/>
</dbReference>
<proteinExistence type="predicted"/>
<accession>A0AAQ3MPJ6</accession>
<sequence length="110" mass="12017">MISSDSNKPQCCGVVKEPSVFSTKLRREASSSTPKSCFALMLLSQSEITLRPMPSDLPAVEQGCFISCSLLTVSPFPASLSMLFAALYRVLQLSVCSRGFCSRFFRSCNC</sequence>
<gene>
    <name evidence="1" type="ORF">V8G54_034347</name>
</gene>
<keyword evidence="2" id="KW-1185">Reference proteome</keyword>